<organism evidence="1">
    <name type="scientific">Prevotella amnii</name>
    <dbReference type="NCBI Taxonomy" id="419005"/>
    <lineage>
        <taxon>Bacteria</taxon>
        <taxon>Pseudomonadati</taxon>
        <taxon>Bacteroidota</taxon>
        <taxon>Bacteroidia</taxon>
        <taxon>Bacteroidales</taxon>
        <taxon>Prevotellaceae</taxon>
        <taxon>Prevotella</taxon>
    </lineage>
</organism>
<protein>
    <submittedName>
        <fullName evidence="1">Uncharacterized protein</fullName>
    </submittedName>
</protein>
<dbReference type="EMBL" id="LSDL01000020">
    <property type="protein sequence ID" value="KXB80104.1"/>
    <property type="molecule type" value="Genomic_DNA"/>
</dbReference>
<dbReference type="PATRIC" id="fig|419005.5.peg.397"/>
<evidence type="ECO:0000313" key="1">
    <source>
        <dbReference type="EMBL" id="KXB80104.1"/>
    </source>
</evidence>
<gene>
    <name evidence="1" type="ORF">HMPREF1860_00390</name>
</gene>
<name>A0A134BJJ7_9BACT</name>
<proteinExistence type="predicted"/>
<sequence>MLFQKTLVTFVVKELPKKKTFYDVKNKKFSKMENFTQLLSS</sequence>
<dbReference type="STRING" id="419005.HMPREF1860_00390"/>
<comment type="caution">
    <text evidence="1">The sequence shown here is derived from an EMBL/GenBank/DDBJ whole genome shotgun (WGS) entry which is preliminary data.</text>
</comment>
<reference evidence="1 2" key="1">
    <citation type="submission" date="2016-01" db="EMBL/GenBank/DDBJ databases">
        <authorList>
            <person name="Oliw E.H."/>
        </authorList>
    </citation>
    <scope>NUCLEOTIDE SEQUENCE [LARGE SCALE GENOMIC DNA]</scope>
    <source>
        <strain evidence="1 2">DNF00307</strain>
    </source>
</reference>
<accession>A0A134BJJ7</accession>
<dbReference type="AlphaFoldDB" id="A0A134BJJ7"/>
<dbReference type="Proteomes" id="UP000070531">
    <property type="component" value="Unassembled WGS sequence"/>
</dbReference>
<evidence type="ECO:0000313" key="2">
    <source>
        <dbReference type="Proteomes" id="UP000070531"/>
    </source>
</evidence>